<name>A0A090MZH3_STRRB</name>
<dbReference type="GeneID" id="36381304"/>
<keyword evidence="1" id="KW-1133">Transmembrane helix</keyword>
<dbReference type="Proteomes" id="UP000035682">
    <property type="component" value="Unplaced"/>
</dbReference>
<dbReference type="OMA" id="CSTECEP"/>
<organism evidence="2">
    <name type="scientific">Strongyloides ratti</name>
    <name type="common">Parasitic roundworm</name>
    <dbReference type="NCBI Taxonomy" id="34506"/>
    <lineage>
        <taxon>Eukaryota</taxon>
        <taxon>Metazoa</taxon>
        <taxon>Ecdysozoa</taxon>
        <taxon>Nematoda</taxon>
        <taxon>Chromadorea</taxon>
        <taxon>Rhabditida</taxon>
        <taxon>Tylenchina</taxon>
        <taxon>Panagrolaimomorpha</taxon>
        <taxon>Strongyloidoidea</taxon>
        <taxon>Strongyloididae</taxon>
        <taxon>Strongyloides</taxon>
    </lineage>
</organism>
<reference evidence="4" key="2">
    <citation type="submission" date="2020-12" db="UniProtKB">
        <authorList>
            <consortium name="WormBaseParasite"/>
        </authorList>
    </citation>
    <scope>IDENTIFICATION</scope>
</reference>
<proteinExistence type="predicted"/>
<dbReference type="EMBL" id="LN609529">
    <property type="protein sequence ID" value="CEF68934.1"/>
    <property type="molecule type" value="Genomic_DNA"/>
</dbReference>
<dbReference type="CTD" id="36381304"/>
<evidence type="ECO:0000313" key="5">
    <source>
        <dbReference type="WormBase" id="SRAE_2000358800"/>
    </source>
</evidence>
<evidence type="ECO:0000313" key="4">
    <source>
        <dbReference type="WBParaSite" id="SRAE_2000358800.1"/>
    </source>
</evidence>
<evidence type="ECO:0000256" key="1">
    <source>
        <dbReference type="SAM" id="Phobius"/>
    </source>
</evidence>
<dbReference type="STRING" id="34506.A0A090MZH3"/>
<keyword evidence="3" id="KW-1185">Reference proteome</keyword>
<sequence>MNTCNKINSPIRDFSPNSELQANQIKLRHRYRLAPLPTYKVWLYSTNLLLILLQTIYLSFLYRFFQQKNIKLFPISWNENILVGNYIIIGIQYFSSFCGIIGVYIYSRNLIRLFWFIKTSLLSLDFFFAIIIVMKFSTLHANFENYFSNKIQNEIKINKTIDVCFRWEEFQEENFCCFDKSFIDICLNIPLSDTFDKNFKSIYLNCHKEEAKKELCHYTLLRWIHREVDFLIIIYYFMMYPVKFIIVIALRDDISELFSEIIFTKNRHLYTHWVLDEDITSVTLSNSSYDYCNEENELLYNDKTNLKNSFFVKQNVYN</sequence>
<dbReference type="AlphaFoldDB" id="A0A090MZH3"/>
<evidence type="ECO:0000313" key="2">
    <source>
        <dbReference type="EMBL" id="CEF68934.1"/>
    </source>
</evidence>
<keyword evidence="1" id="KW-0472">Membrane</keyword>
<accession>A0A090MZH3</accession>
<evidence type="ECO:0000313" key="3">
    <source>
        <dbReference type="Proteomes" id="UP000035682"/>
    </source>
</evidence>
<feature type="transmembrane region" description="Helical" evidence="1">
    <location>
        <begin position="86"/>
        <end position="107"/>
    </location>
</feature>
<dbReference type="OrthoDB" id="5829951at2759"/>
<dbReference type="RefSeq" id="XP_024508134.1">
    <property type="nucleotide sequence ID" value="XM_024654798.1"/>
</dbReference>
<protein>
    <submittedName>
        <fullName evidence="2 4">Uncharacterized protein</fullName>
    </submittedName>
</protein>
<feature type="transmembrane region" description="Helical" evidence="1">
    <location>
        <begin position="113"/>
        <end position="134"/>
    </location>
</feature>
<gene>
    <name evidence="2 4 5" type="ORF">SRAE_2000358800</name>
</gene>
<dbReference type="WBParaSite" id="SRAE_2000358800.1">
    <property type="protein sequence ID" value="SRAE_2000358800.1"/>
    <property type="gene ID" value="WBGene00263811"/>
</dbReference>
<reference evidence="2 3" key="1">
    <citation type="submission" date="2014-09" db="EMBL/GenBank/DDBJ databases">
        <authorList>
            <person name="Martin A.A."/>
        </authorList>
    </citation>
    <scope>NUCLEOTIDE SEQUENCE</scope>
    <source>
        <strain evidence="3">ED321</strain>
        <strain evidence="2">ED321 Heterogonic</strain>
    </source>
</reference>
<feature type="transmembrane region" description="Helical" evidence="1">
    <location>
        <begin position="230"/>
        <end position="250"/>
    </location>
</feature>
<dbReference type="WormBase" id="SRAE_2000358800">
    <property type="protein sequence ID" value="SRP06862"/>
    <property type="gene ID" value="WBGene00263811"/>
</dbReference>
<keyword evidence="1" id="KW-0812">Transmembrane</keyword>
<feature type="transmembrane region" description="Helical" evidence="1">
    <location>
        <begin position="41"/>
        <end position="65"/>
    </location>
</feature>